<organism evidence="8 9">
    <name type="scientific">Hespellia stercorisuis DSM 15480</name>
    <dbReference type="NCBI Taxonomy" id="1121950"/>
    <lineage>
        <taxon>Bacteria</taxon>
        <taxon>Bacillati</taxon>
        <taxon>Bacillota</taxon>
        <taxon>Clostridia</taxon>
        <taxon>Lachnospirales</taxon>
        <taxon>Lachnospiraceae</taxon>
        <taxon>Hespellia</taxon>
    </lineage>
</organism>
<feature type="transmembrane region" description="Helical" evidence="7">
    <location>
        <begin position="322"/>
        <end position="343"/>
    </location>
</feature>
<evidence type="ECO:0000256" key="7">
    <source>
        <dbReference type="SAM" id="Phobius"/>
    </source>
</evidence>
<dbReference type="EMBL" id="FQZY01000108">
    <property type="protein sequence ID" value="SHK91614.1"/>
    <property type="molecule type" value="Genomic_DNA"/>
</dbReference>
<dbReference type="Pfam" id="PF03601">
    <property type="entry name" value="Cons_hypoth698"/>
    <property type="match status" value="1"/>
</dbReference>
<sequence length="346" mass="36694">MEFIKKNGKGLLLCLVIAVPSWLLGKQFPIIGGPVIAIIAGMIITLGIKDKTNLQPGITFSAKKILQWAVILLGFGLNLNVILETGKQSLPIIIATITTSLVISFVLHKVMNIPAKISTLVGVGSSICGGSAIAATAPVIDADDEEVAQAISVIFFFNVLAAVLFPVFGSVLGFTHSTGQAFGIFAGTAINDTSSVTAAASTWDSMYALGSQTLDKAVTVKLTRTLAIIPITLVLAFIRTRKEKAAGSEDGKKVNFKQIFPFFIIYFIVASVITTVAVNCGVSADFFNPVKELSKFFIILAMAAIGINTNIVKLIKTGGKPIFMGLCCWIGITAVSLLMQHLLGIW</sequence>
<feature type="transmembrane region" description="Helical" evidence="7">
    <location>
        <begin position="7"/>
        <end position="24"/>
    </location>
</feature>
<dbReference type="PANTHER" id="PTHR30106:SF1">
    <property type="entry name" value="UPF0324 MEMBRANE PROTEIN FN0533"/>
    <property type="match status" value="1"/>
</dbReference>
<keyword evidence="6 7" id="KW-0472">Membrane</keyword>
<feature type="transmembrane region" description="Helical" evidence="7">
    <location>
        <begin position="181"/>
        <end position="202"/>
    </location>
</feature>
<comment type="subcellular location">
    <subcellularLocation>
        <location evidence="1">Cell membrane</location>
        <topology evidence="1">Multi-pass membrane protein</topology>
    </subcellularLocation>
</comment>
<feature type="transmembrane region" description="Helical" evidence="7">
    <location>
        <begin position="119"/>
        <end position="140"/>
    </location>
</feature>
<evidence type="ECO:0000256" key="4">
    <source>
        <dbReference type="ARBA" id="ARBA00022692"/>
    </source>
</evidence>
<feature type="transmembrane region" description="Helical" evidence="7">
    <location>
        <begin position="30"/>
        <end position="49"/>
    </location>
</feature>
<reference evidence="8 9" key="1">
    <citation type="submission" date="2016-11" db="EMBL/GenBank/DDBJ databases">
        <authorList>
            <person name="Jaros S."/>
            <person name="Januszkiewicz K."/>
            <person name="Wedrychowicz H."/>
        </authorList>
    </citation>
    <scope>NUCLEOTIDE SEQUENCE [LARGE SCALE GENOMIC DNA]</scope>
    <source>
        <strain evidence="8 9">DSM 15480</strain>
    </source>
</reference>
<keyword evidence="4 7" id="KW-0812">Transmembrane</keyword>
<feature type="transmembrane region" description="Helical" evidence="7">
    <location>
        <begin position="259"/>
        <end position="284"/>
    </location>
</feature>
<feature type="transmembrane region" description="Helical" evidence="7">
    <location>
        <begin position="65"/>
        <end position="83"/>
    </location>
</feature>
<evidence type="ECO:0000256" key="5">
    <source>
        <dbReference type="ARBA" id="ARBA00022989"/>
    </source>
</evidence>
<name>A0A1M6WD83_9FIRM</name>
<evidence type="ECO:0000256" key="2">
    <source>
        <dbReference type="ARBA" id="ARBA00007977"/>
    </source>
</evidence>
<feature type="transmembrane region" description="Helical" evidence="7">
    <location>
        <begin position="222"/>
        <end position="238"/>
    </location>
</feature>
<protein>
    <submittedName>
        <fullName evidence="8">Conserved hypothetical integral membrane protein</fullName>
    </submittedName>
</protein>
<dbReference type="PANTHER" id="PTHR30106">
    <property type="entry name" value="INNER MEMBRANE PROTEIN YEIH-RELATED"/>
    <property type="match status" value="1"/>
</dbReference>
<keyword evidence="3" id="KW-1003">Cell membrane</keyword>
<comment type="similarity">
    <text evidence="2">Belongs to the UPF0324 family.</text>
</comment>
<accession>A0A1M6WD83</accession>
<dbReference type="AlphaFoldDB" id="A0A1M6WD83"/>
<feature type="transmembrane region" description="Helical" evidence="7">
    <location>
        <begin position="296"/>
        <end position="315"/>
    </location>
</feature>
<dbReference type="OrthoDB" id="9811391at2"/>
<dbReference type="RefSeq" id="WP_073113233.1">
    <property type="nucleotide sequence ID" value="NZ_FQZY01000108.1"/>
</dbReference>
<dbReference type="Proteomes" id="UP000184301">
    <property type="component" value="Unassembled WGS sequence"/>
</dbReference>
<evidence type="ECO:0000256" key="1">
    <source>
        <dbReference type="ARBA" id="ARBA00004651"/>
    </source>
</evidence>
<proteinExistence type="inferred from homology"/>
<dbReference type="GO" id="GO:0005886">
    <property type="term" value="C:plasma membrane"/>
    <property type="evidence" value="ECO:0007669"/>
    <property type="project" value="UniProtKB-SubCell"/>
</dbReference>
<keyword evidence="5 7" id="KW-1133">Transmembrane helix</keyword>
<feature type="transmembrane region" description="Helical" evidence="7">
    <location>
        <begin position="152"/>
        <end position="174"/>
    </location>
</feature>
<dbReference type="InterPro" id="IPR018383">
    <property type="entry name" value="UPF0324_pro"/>
</dbReference>
<gene>
    <name evidence="8" type="ORF">SAMN02745243_03990</name>
</gene>
<feature type="transmembrane region" description="Helical" evidence="7">
    <location>
        <begin position="89"/>
        <end position="107"/>
    </location>
</feature>
<evidence type="ECO:0000313" key="8">
    <source>
        <dbReference type="EMBL" id="SHK91614.1"/>
    </source>
</evidence>
<evidence type="ECO:0000313" key="9">
    <source>
        <dbReference type="Proteomes" id="UP000184301"/>
    </source>
</evidence>
<keyword evidence="9" id="KW-1185">Reference proteome</keyword>
<evidence type="ECO:0000256" key="3">
    <source>
        <dbReference type="ARBA" id="ARBA00022475"/>
    </source>
</evidence>
<evidence type="ECO:0000256" key="6">
    <source>
        <dbReference type="ARBA" id="ARBA00023136"/>
    </source>
</evidence>